<proteinExistence type="predicted"/>
<dbReference type="STRING" id="29172.A0A0D8XXP3"/>
<dbReference type="GO" id="GO:0008234">
    <property type="term" value="F:cysteine-type peptidase activity"/>
    <property type="evidence" value="ECO:0007669"/>
    <property type="project" value="InterPro"/>
</dbReference>
<feature type="chain" id="PRO_5018592460" evidence="1">
    <location>
        <begin position="26"/>
        <end position="153"/>
    </location>
</feature>
<dbReference type="EMBL" id="KN716264">
    <property type="protein sequence ID" value="KJH48539.1"/>
    <property type="molecule type" value="Genomic_DNA"/>
</dbReference>
<dbReference type="Gene3D" id="3.90.70.10">
    <property type="entry name" value="Cysteine proteinases"/>
    <property type="match status" value="1"/>
</dbReference>
<dbReference type="SMART" id="SM00645">
    <property type="entry name" value="Pept_C1"/>
    <property type="match status" value="1"/>
</dbReference>
<keyword evidence="3" id="KW-0378">Hydrolase</keyword>
<sequence length="153" mass="17307">MPLARNMCAAHIFTGSCWAFGAVEAMSDRICIASMGKIQVPHRTNSKSYKKKLLNLSIMLSRCDGGDPMAAWKYWVREGIVTGSNFTENKGCKPYPFPPCEHHSNKTHFDPCRHDLYPTPKCEKKCVSSYKQNDYEDDKFYGKSSSIIANLNN</sequence>
<reference evidence="4" key="2">
    <citation type="journal article" date="2016" name="Sci. Rep.">
        <title>Dictyocaulus viviparus genome, variome and transcriptome elucidate lungworm biology and support future intervention.</title>
        <authorList>
            <person name="McNulty S.N."/>
            <person name="Strube C."/>
            <person name="Rosa B.A."/>
            <person name="Martin J.C."/>
            <person name="Tyagi R."/>
            <person name="Choi Y.J."/>
            <person name="Wang Q."/>
            <person name="Hallsworth Pepin K."/>
            <person name="Zhang X."/>
            <person name="Ozersky P."/>
            <person name="Wilson R.K."/>
            <person name="Sternberg P.W."/>
            <person name="Gasser R.B."/>
            <person name="Mitreva M."/>
        </authorList>
    </citation>
    <scope>NUCLEOTIDE SEQUENCE [LARGE SCALE GENOMIC DNA]</scope>
    <source>
        <strain evidence="4">HannoverDv2000</strain>
    </source>
</reference>
<dbReference type="Pfam" id="PF00112">
    <property type="entry name" value="Peptidase_C1"/>
    <property type="match status" value="1"/>
</dbReference>
<keyword evidence="3" id="KW-0645">Protease</keyword>
<evidence type="ECO:0000259" key="2">
    <source>
        <dbReference type="SMART" id="SM00645"/>
    </source>
</evidence>
<keyword evidence="4" id="KW-1185">Reference proteome</keyword>
<organism evidence="3 4">
    <name type="scientific">Dictyocaulus viviparus</name>
    <name type="common">Bovine lungworm</name>
    <dbReference type="NCBI Taxonomy" id="29172"/>
    <lineage>
        <taxon>Eukaryota</taxon>
        <taxon>Metazoa</taxon>
        <taxon>Ecdysozoa</taxon>
        <taxon>Nematoda</taxon>
        <taxon>Chromadorea</taxon>
        <taxon>Rhabditida</taxon>
        <taxon>Rhabditina</taxon>
        <taxon>Rhabditomorpha</taxon>
        <taxon>Strongyloidea</taxon>
        <taxon>Metastrongylidae</taxon>
        <taxon>Dictyocaulus</taxon>
    </lineage>
</organism>
<dbReference type="InterPro" id="IPR038765">
    <property type="entry name" value="Papain-like_cys_pep_sf"/>
</dbReference>
<reference evidence="3 4" key="1">
    <citation type="submission" date="2013-11" db="EMBL/GenBank/DDBJ databases">
        <title>Draft genome of the bovine lungworm Dictyocaulus viviparus.</title>
        <authorList>
            <person name="Mitreva M."/>
        </authorList>
    </citation>
    <scope>NUCLEOTIDE SEQUENCE [LARGE SCALE GENOMIC DNA]</scope>
    <source>
        <strain evidence="3 4">HannoverDv2000</strain>
    </source>
</reference>
<dbReference type="InterPro" id="IPR000668">
    <property type="entry name" value="Peptidase_C1A_C"/>
</dbReference>
<name>A0A0D8XXP3_DICVI</name>
<evidence type="ECO:0000313" key="4">
    <source>
        <dbReference type="Proteomes" id="UP000053766"/>
    </source>
</evidence>
<dbReference type="AlphaFoldDB" id="A0A0D8XXP3"/>
<evidence type="ECO:0000256" key="1">
    <source>
        <dbReference type="SAM" id="SignalP"/>
    </source>
</evidence>
<dbReference type="GO" id="GO:0006508">
    <property type="term" value="P:proteolysis"/>
    <property type="evidence" value="ECO:0007669"/>
    <property type="project" value="UniProtKB-KW"/>
</dbReference>
<evidence type="ECO:0000313" key="3">
    <source>
        <dbReference type="EMBL" id="KJH48539.1"/>
    </source>
</evidence>
<dbReference type="OrthoDB" id="640249at2759"/>
<feature type="domain" description="Peptidase C1A papain C-terminal" evidence="2">
    <location>
        <begin position="1"/>
        <end position="153"/>
    </location>
</feature>
<dbReference type="PROSITE" id="PS51257">
    <property type="entry name" value="PROKAR_LIPOPROTEIN"/>
    <property type="match status" value="1"/>
</dbReference>
<feature type="signal peptide" evidence="1">
    <location>
        <begin position="1"/>
        <end position="25"/>
    </location>
</feature>
<dbReference type="SUPFAM" id="SSF54001">
    <property type="entry name" value="Cysteine proteinases"/>
    <property type="match status" value="1"/>
</dbReference>
<accession>A0A0D8XXP3</accession>
<dbReference type="Proteomes" id="UP000053766">
    <property type="component" value="Unassembled WGS sequence"/>
</dbReference>
<keyword evidence="1" id="KW-0732">Signal</keyword>
<gene>
    <name evidence="3" type="ORF">DICVIV_05335</name>
</gene>
<protein>
    <submittedName>
        <fullName evidence="3">Papain family cysteine protease</fullName>
    </submittedName>
</protein>